<evidence type="ECO:0000313" key="1">
    <source>
        <dbReference type="EMBL" id="MEI7102437.1"/>
    </source>
</evidence>
<name>A0ABU8JX07_9GAMM</name>
<keyword evidence="2" id="KW-1185">Reference proteome</keyword>
<proteinExistence type="predicted"/>
<protein>
    <submittedName>
        <fullName evidence="1">Uncharacterized protein</fullName>
    </submittedName>
</protein>
<dbReference type="EMBL" id="JBBBON010000006">
    <property type="protein sequence ID" value="MEI7102437.1"/>
    <property type="molecule type" value="Genomic_DNA"/>
</dbReference>
<reference evidence="1 2" key="1">
    <citation type="submission" date="2024-03" db="EMBL/GenBank/DDBJ databases">
        <title>Analysis of soft rot Pectobacteriaceae population diversity in US potato growing regions between 2016 and 2022.</title>
        <authorList>
            <person name="Ma X."/>
            <person name="Zhang X."/>
            <person name="Stodghill P."/>
            <person name="Rioux R."/>
            <person name="Babler B."/>
            <person name="Shrestha S."/>
            <person name="Babler B."/>
            <person name="Rivedal H."/>
            <person name="Frost K."/>
            <person name="Hao J."/>
            <person name="Secor G."/>
            <person name="Swingle B."/>
        </authorList>
    </citation>
    <scope>NUCLEOTIDE SEQUENCE [LARGE SCALE GENOMIC DNA]</scope>
    <source>
        <strain evidence="1 2">UMSS2</strain>
    </source>
</reference>
<accession>A0ABU8JX07</accession>
<dbReference type="Proteomes" id="UP001313132">
    <property type="component" value="Unassembled WGS sequence"/>
</dbReference>
<comment type="caution">
    <text evidence="1">The sequence shown here is derived from an EMBL/GenBank/DDBJ whole genome shotgun (WGS) entry which is preliminary data.</text>
</comment>
<sequence length="67" mass="7495">MHCQIGEMTFSYGKYSRLAGNAALSDALIKGKKNWLIHRVIKSNNMNYLCKGAIMTHAMMHHDASAL</sequence>
<evidence type="ECO:0000313" key="2">
    <source>
        <dbReference type="Proteomes" id="UP001313132"/>
    </source>
</evidence>
<organism evidence="1 2">
    <name type="scientific">Pectobacterium versatile</name>
    <dbReference type="NCBI Taxonomy" id="2488639"/>
    <lineage>
        <taxon>Bacteria</taxon>
        <taxon>Pseudomonadati</taxon>
        <taxon>Pseudomonadota</taxon>
        <taxon>Gammaproteobacteria</taxon>
        <taxon>Enterobacterales</taxon>
        <taxon>Pectobacteriaceae</taxon>
        <taxon>Pectobacterium</taxon>
    </lineage>
</organism>
<dbReference type="RefSeq" id="WP_336858111.1">
    <property type="nucleotide sequence ID" value="NZ_JBBBOM010000023.1"/>
</dbReference>
<gene>
    <name evidence="1" type="ORF">WCT63_08240</name>
</gene>